<evidence type="ECO:0000313" key="7">
    <source>
        <dbReference type="Proteomes" id="UP000825933"/>
    </source>
</evidence>
<sequence>MKIIAVIGTKNTGKTTLVTQIVRELVERGFEVGTVKHSHHHFDMSDSDTGKHKKAGAAIVAGIGEETFFTMNEGMSWDNVLSTMNFIENLDIVVLEGFKTSRYAKISTSNINDEYTIANVKVKEMDDLKLKSIVDLLLERSYGMIKDLNCKKCGFDSCNDFVKAKINGIHNATTCKAESDEVLLKIDNNVIPLNPFVRNFVKETILGMVKSLKTDEFGANEFEKIELLIRDDHDKK</sequence>
<protein>
    <submittedName>
        <fullName evidence="6">Molybdopterin-guanine dinucleotide biosynthesis protein B</fullName>
    </submittedName>
</protein>
<accession>A0A8T5UMX1</accession>
<evidence type="ECO:0000256" key="4">
    <source>
        <dbReference type="ARBA" id="ARBA00023014"/>
    </source>
</evidence>
<dbReference type="InterPro" id="IPR007202">
    <property type="entry name" value="4Fe-4S_dom"/>
</dbReference>
<feature type="domain" description="4Fe-4S" evidence="5">
    <location>
        <begin position="132"/>
        <end position="192"/>
    </location>
</feature>
<dbReference type="InterPro" id="IPR004435">
    <property type="entry name" value="MobB_dom"/>
</dbReference>
<dbReference type="GO" id="GO:0006777">
    <property type="term" value="P:Mo-molybdopterin cofactor biosynthetic process"/>
    <property type="evidence" value="ECO:0007669"/>
    <property type="project" value="InterPro"/>
</dbReference>
<reference evidence="7" key="1">
    <citation type="journal article" date="2022" name="Microbiol. Resour. Announc.">
        <title>Draft Genome Sequence of a Methanogenic Archaeon from West Spitsbergen Permafrost.</title>
        <authorList>
            <person name="Trubitsyn V."/>
            <person name="Rivkina E."/>
            <person name="Shcherbakova V."/>
        </authorList>
    </citation>
    <scope>NUCLEOTIDE SEQUENCE [LARGE SCALE GENOMIC DNA]</scope>
    <source>
        <strain evidence="7">VT</strain>
    </source>
</reference>
<dbReference type="GO" id="GO:0005525">
    <property type="term" value="F:GTP binding"/>
    <property type="evidence" value="ECO:0007669"/>
    <property type="project" value="InterPro"/>
</dbReference>
<dbReference type="Gene3D" id="1.10.15.40">
    <property type="entry name" value="Electron transport complex subunit B, putative Fe-S cluster"/>
    <property type="match status" value="1"/>
</dbReference>
<dbReference type="NCBIfam" id="NF011063">
    <property type="entry name" value="PRK14494.1-2"/>
    <property type="match status" value="1"/>
</dbReference>
<dbReference type="Gene3D" id="3.40.50.300">
    <property type="entry name" value="P-loop containing nucleotide triphosphate hydrolases"/>
    <property type="match status" value="1"/>
</dbReference>
<dbReference type="InterPro" id="IPR027417">
    <property type="entry name" value="P-loop_NTPase"/>
</dbReference>
<proteinExistence type="predicted"/>
<comment type="caution">
    <text evidence="6">The sequence shown here is derived from an EMBL/GenBank/DDBJ whole genome shotgun (WGS) entry which is preliminary data.</text>
</comment>
<keyword evidence="1" id="KW-0004">4Fe-4S</keyword>
<dbReference type="SUPFAM" id="SSF52540">
    <property type="entry name" value="P-loop containing nucleoside triphosphate hydrolases"/>
    <property type="match status" value="1"/>
</dbReference>
<evidence type="ECO:0000256" key="2">
    <source>
        <dbReference type="ARBA" id="ARBA00022723"/>
    </source>
</evidence>
<name>A0A8T5UMX1_9EURY</name>
<dbReference type="GO" id="GO:0051539">
    <property type="term" value="F:4 iron, 4 sulfur cluster binding"/>
    <property type="evidence" value="ECO:0007669"/>
    <property type="project" value="UniProtKB-KW"/>
</dbReference>
<dbReference type="NCBIfam" id="TIGR00176">
    <property type="entry name" value="mobB"/>
    <property type="match status" value="1"/>
</dbReference>
<dbReference type="PROSITE" id="PS51656">
    <property type="entry name" value="4FE4S"/>
    <property type="match status" value="1"/>
</dbReference>
<dbReference type="PANTHER" id="PTHR40072">
    <property type="entry name" value="MOLYBDOPTERIN-GUANINE DINUCLEOTIDE BIOSYNTHESIS ADAPTER PROTEIN-RELATED"/>
    <property type="match status" value="1"/>
</dbReference>
<dbReference type="Pfam" id="PF03205">
    <property type="entry name" value="MobB"/>
    <property type="match status" value="1"/>
</dbReference>
<evidence type="ECO:0000256" key="1">
    <source>
        <dbReference type="ARBA" id="ARBA00022485"/>
    </source>
</evidence>
<dbReference type="PANTHER" id="PTHR40072:SF1">
    <property type="entry name" value="MOLYBDOPTERIN-GUANINE DINUCLEOTIDE BIOSYNTHESIS ADAPTER PROTEIN"/>
    <property type="match status" value="1"/>
</dbReference>
<dbReference type="RefSeq" id="WP_223790800.1">
    <property type="nucleotide sequence ID" value="NZ_JAIOUQ010000003.1"/>
</dbReference>
<evidence type="ECO:0000259" key="5">
    <source>
        <dbReference type="PROSITE" id="PS51656"/>
    </source>
</evidence>
<organism evidence="6 7">
    <name type="scientific">Methanobacterium spitsbergense</name>
    <dbReference type="NCBI Taxonomy" id="2874285"/>
    <lineage>
        <taxon>Archaea</taxon>
        <taxon>Methanobacteriati</taxon>
        <taxon>Methanobacteriota</taxon>
        <taxon>Methanomada group</taxon>
        <taxon>Methanobacteria</taxon>
        <taxon>Methanobacteriales</taxon>
        <taxon>Methanobacteriaceae</taxon>
        <taxon>Methanobacterium</taxon>
    </lineage>
</organism>
<gene>
    <name evidence="6" type="primary">mobB</name>
    <name evidence="6" type="ORF">K8N75_03855</name>
</gene>
<keyword evidence="2" id="KW-0479">Metal-binding</keyword>
<evidence type="ECO:0000256" key="3">
    <source>
        <dbReference type="ARBA" id="ARBA00023004"/>
    </source>
</evidence>
<dbReference type="Proteomes" id="UP000825933">
    <property type="component" value="Unassembled WGS sequence"/>
</dbReference>
<dbReference type="GO" id="GO:0046872">
    <property type="term" value="F:metal ion binding"/>
    <property type="evidence" value="ECO:0007669"/>
    <property type="project" value="UniProtKB-KW"/>
</dbReference>
<evidence type="ECO:0000313" key="6">
    <source>
        <dbReference type="EMBL" id="MBZ2165178.1"/>
    </source>
</evidence>
<dbReference type="AlphaFoldDB" id="A0A8T5UMX1"/>
<dbReference type="EMBL" id="JAIOUQ010000003">
    <property type="protein sequence ID" value="MBZ2165178.1"/>
    <property type="molecule type" value="Genomic_DNA"/>
</dbReference>
<dbReference type="InterPro" id="IPR052539">
    <property type="entry name" value="MGD_biosynthesis_adapter"/>
</dbReference>
<dbReference type="Pfam" id="PF04060">
    <property type="entry name" value="FeS"/>
    <property type="match status" value="1"/>
</dbReference>
<keyword evidence="4" id="KW-0411">Iron-sulfur</keyword>
<keyword evidence="3" id="KW-0408">Iron</keyword>
<keyword evidence="7" id="KW-1185">Reference proteome</keyword>